<dbReference type="PANTHER" id="PTHR38340">
    <property type="entry name" value="S-LAYER PROTEIN"/>
    <property type="match status" value="1"/>
</dbReference>
<dbReference type="PROSITE" id="PS00330">
    <property type="entry name" value="HEMOLYSIN_CALCIUM"/>
    <property type="match status" value="28"/>
</dbReference>
<dbReference type="InterPro" id="IPR050557">
    <property type="entry name" value="RTX_toxin/Mannuronan_C5-epim"/>
</dbReference>
<feature type="region of interest" description="Disordered" evidence="4">
    <location>
        <begin position="1769"/>
        <end position="1789"/>
    </location>
</feature>
<dbReference type="InterPro" id="IPR011049">
    <property type="entry name" value="Serralysin-like_metalloprot_C"/>
</dbReference>
<dbReference type="InterPro" id="IPR001343">
    <property type="entry name" value="Hemolysn_Ca-bd"/>
</dbReference>
<dbReference type="Pfam" id="PF00353">
    <property type="entry name" value="HemolysinCabind"/>
    <property type="match status" value="30"/>
</dbReference>
<protein>
    <recommendedName>
        <fullName evidence="5">Haemolysin-type calcium binding-related domain-containing protein</fullName>
    </recommendedName>
</protein>
<evidence type="ECO:0000256" key="4">
    <source>
        <dbReference type="SAM" id="MobiDB-lite"/>
    </source>
</evidence>
<reference evidence="6 7" key="1">
    <citation type="submission" date="2020-08" db="EMBL/GenBank/DDBJ databases">
        <authorList>
            <person name="Kim C.M."/>
        </authorList>
    </citation>
    <scope>NUCLEOTIDE SEQUENCE [LARGE SCALE GENOMIC DNA]</scope>
    <source>
        <strain evidence="6 7">SR9</strain>
    </source>
</reference>
<dbReference type="InterPro" id="IPR010566">
    <property type="entry name" value="Haemolys_ca-bd"/>
</dbReference>
<evidence type="ECO:0000256" key="1">
    <source>
        <dbReference type="ARBA" id="ARBA00004613"/>
    </source>
</evidence>
<sequence>MSFSNVESKVVISGFSPDESAAILAAIRTIYEDSPTARGIVDDWLGRYSDNIEVMFSEGEFRAEPDFGELYLDLEQIANACFIDDNGTAVKDTLVTAIAHELVHALTGWLDLPTSTDYKGETVPIANIIYTELCLGAQQNSYISYDYDGSILSLGFEYTGGAAIDRSVIVDLDNIDWDSSPAGDSIDLLIGDTRQNSLSAGEGNDYIYGNGGNDTLDGGVGTDKMYGGEDDDTYIVDNESDTVHELAGQGKDTVESSVTFTLGEDVENLTLFGNEAIDGTGNSLANEITGNSGNNRLTGGDDSDTLAGAGGDDILHGDVGNDFLDGGANNDELDGGQGVDTLIGSEGQDTLSGGEGNDRYEFHSGDGSDKIIDSDGQGSIWVDGVRLGGGKEVLSGAGIWKSADEKFTYYSVSESDGSVSLFIKHGSDLISVKNYQRGALGLVFTAADAVVSSIDTTFTKVGDLKPIDFDPITLGIQAEYDALRNVLVQEGVVEDVPDALYGTGGNDLIKGLNEHDHLYGEAGEDHLQGGSGMDTLFGGAGADLLDGGIDEDRLDGGEGADTLIGGNGKGGYWGPNGGEDVLIGGGGDDQLYANAVISIEEIKSQEGGTASRGDWLSGGLGNDLLVGYIGNDVLFGGDGQDTLWGGAGDDVLEGDNNFVPNALLWDVRQYGNMFDRIWSPITILDSDAPGGNDFIFGGAGNDWIAGHFGNDWIFGESGQDTLGGTDGDDYLFGGGEDDYLTGDYGKSIYDFGSTVVVQGNDYLDGGAGNDWLQGEGGRDELLGGNGNDILHGDATYLIGTEQSDDRLDGGAGNDTFYGGGGNDFVDGGDDHDLLFGDYVEADLAGQFHGKDTLIGGLGRDTIYGAGGNDELHGGGDADELGGDLPVAYLSVAYHGADRLYGDAGNDTLWGGGGSDTLDGGADDDQLVGDSSDLLEVDHGNDVLLGGAGQDTLWGGGGNDTLEGGIGDDMLTGDAGSDVYRFSRGWGQDTIENYNSSAGDIDLIEFTGILSSQIEIVRYGYSLLLTLKGTTDIVTVSDYFMNEAASNYSLQIRFADGEMWTVDDIKELVLQGTDNNDFLTGYSSNDVLAGGLGNDVLSGLDGNDNISGGSGNDTLKGQIGDDLLEGGIGNDLLSGGSGSDTYRFSRGWGQDTLDNYDSSTNKLDKIEFSADISSSDIRIARASNGADLLLTLNGASDIITIKNYFVSYAVEEIRFANGAVWTEEDVRASLFTSTDGADTINGTDLDDLIKGGLGNDVIYGLEDYDRLFGGAGNDRLEGGDSNDFLSGEAGNDTLIGDDGNDTLDGGDGSDLLMGYAGSDVYRFSRGWGQDRVSNYDTSTGKTDAIEFAAGIAAGDILVSSWDNDLILSLKDSTDKVTVTNYFLDDGTGVWALEEVRFADGTTWNFAQVKAMSLLASAGNDALTGYVSADVIDGGHGDDFLWGQAGDDQLLGGAGSDQLYGGSGNDTLDGGVGDDRLDGGEGNDVYLFGRNSGQDIISSSDYGVGKHDVIKLDDSISPSDILIAQQGNNLILLVRGTNDRLTIENYFLEGAGGRIEAINFDDGTVWDYTIVSELPRLSAIFGGAGTQNLTGGIADEMLDGGSGDDQLNGGGGNDVLSGGDGVDGLYGGDGDDTLSGGAGYDYLDGGAGNDTYFWGRGQGSDSISNRDLTFGKNDIIKLSSDIAPSDILVTCQNHVLYLTILDSGEQLRVNYYFSFESDDEGNYTRTPSVDEIHFADGTIWNFEDVRSRVVATSGDDNLLGSEADNILTGLEGNDALSGQGGNDTLDGGAGDDYLEGGTGNDVFLFGRGSGNDYINATSHVDGAHGWEDSVRFSPEINTADIEVRRSWYDLILTIRDTGEQLQISGYFQVDENGFHPEAVGVQFADGTQWDFDTVLSKVGATSGDDFLSGSGTDELIQGLAGDDYLFGEGGNDTLDGGAGNDNLDGGAGNDTYLFGRGAGSDTISSFDESDNKFDIIRLAADIALSDIEVSREDHDLLITIRDTGDQLRVHNYFPYEGAEGVNYEGVEQIHLGDGTVLDFDAVDTLLISPVGTEDDDLLYGSSQADFIQGLAGNDELYGGAGDDTLDGGAGDDTLEGGAGHDTYLFGKGSGNDTVYWRDEVADIQTIRLTGSLVAADFAVGREYGDLLLTIIETGEQLIVEGYFDEVDGLGPTGTYRVQIYFSNGDLLDFASVESELTPPLATEGDDYLYGLSSNDIIQALGGKDEIAGGLGNDTLDGGAGDDYVDGGAGNDLLIGGVGNDYLWGGAGDDVLNGGFESDLLGGGTGSDTYIINHVWNRTFEYTEGAEGGIDTVQSAINWSLGGNFENLLLTGNSAINGTGNELDNVLTGNSSVNTLTGNAGNDWLDGGAGNDSLVGGVGDDTYVVDSTFDNVIENADEGSDTIESGVTLTLGSHIENLILTGALALNGTGNSLDNFMRGNSAANALTGNVGNDRLDGGAGNDSLVGGVGDDTYVVDSTSDVVTENANEGLDTVESSVTLTLTANVENLSLIGSSNLNAAGNTLANTLRGNAGNNRLDGGAGVDSMFGGAGDDTYVVDIASDTVTENANEGLDTVESNITLTLANNIENLTLTGTNAINGTGNTLDNLLVGNSAINTLIGGAGNDRLDGKGGVDKYQGGTGNDTYVVDGATETVTESANEGIDTVESSVTLTLANNLENLTLTGANAINGTGNSLDNVLIGNSVINTLVGGAGNDRLDGKGGVDKYQGGAGNDTYVVDGTTETVTENANEGIDTVESSVTLTLGSNVENLTLTGTGALNGTGNTLNNTLIGNAGANSLTGAAGNDRLDGQGAADTLTGGTGNDTYVLGRGYGADTAVENDSTAGNTDIAQFLSGISTDQLWFRKLSNNLEVSVIGTSDKLTVKDWYLGNAYHVEQFKTADGKTLLDSQVQNLVNAMAAFAPPAAGQTSLPENYQASLASVIAANWQ</sequence>
<dbReference type="PANTHER" id="PTHR38340:SF1">
    <property type="entry name" value="S-LAYER PROTEIN"/>
    <property type="match status" value="1"/>
</dbReference>
<comment type="caution">
    <text evidence="6">The sequence shown here is derived from an EMBL/GenBank/DDBJ whole genome shotgun (WGS) entry which is preliminary data.</text>
</comment>
<gene>
    <name evidence="6" type="ORF">H3H45_16480</name>
</gene>
<feature type="domain" description="Haemolysin-type calcium binding-related" evidence="5">
    <location>
        <begin position="1022"/>
        <end position="1063"/>
    </location>
</feature>
<comment type="subcellular location">
    <subcellularLocation>
        <location evidence="1">Secreted</location>
    </subcellularLocation>
</comment>
<proteinExistence type="predicted"/>
<feature type="region of interest" description="Disordered" evidence="4">
    <location>
        <begin position="292"/>
        <end position="311"/>
    </location>
</feature>
<dbReference type="Pfam" id="PF06594">
    <property type="entry name" value="HCBP_related"/>
    <property type="match status" value="8"/>
</dbReference>
<dbReference type="Proteomes" id="UP000581189">
    <property type="component" value="Unassembled WGS sequence"/>
</dbReference>
<accession>A0A7W4DE02</accession>
<keyword evidence="2" id="KW-0964">Secreted</keyword>
<evidence type="ECO:0000256" key="2">
    <source>
        <dbReference type="ARBA" id="ARBA00022525"/>
    </source>
</evidence>
<feature type="domain" description="Haemolysin-type calcium binding-related" evidence="5">
    <location>
        <begin position="1527"/>
        <end position="1566"/>
    </location>
</feature>
<feature type="region of interest" description="Disordered" evidence="4">
    <location>
        <begin position="345"/>
        <end position="368"/>
    </location>
</feature>
<feature type="domain" description="Haemolysin-type calcium binding-related" evidence="5">
    <location>
        <begin position="1363"/>
        <end position="1406"/>
    </location>
</feature>
<feature type="domain" description="Haemolysin-type calcium binding-related" evidence="5">
    <location>
        <begin position="1186"/>
        <end position="1223"/>
    </location>
</feature>
<dbReference type="RefSeq" id="WP_182834789.1">
    <property type="nucleotide sequence ID" value="NZ_JACJFN010000004.1"/>
</dbReference>
<keyword evidence="7" id="KW-1185">Reference proteome</keyword>
<feature type="compositionally biased region" description="Basic and acidic residues" evidence="4">
    <location>
        <begin position="356"/>
        <end position="368"/>
    </location>
</feature>
<evidence type="ECO:0000313" key="6">
    <source>
        <dbReference type="EMBL" id="MBB1520845.1"/>
    </source>
</evidence>
<keyword evidence="3" id="KW-0106">Calcium</keyword>
<feature type="domain" description="Haemolysin-type calcium binding-related" evidence="5">
    <location>
        <begin position="1993"/>
        <end position="2038"/>
    </location>
</feature>
<dbReference type="GO" id="GO:0005576">
    <property type="term" value="C:extracellular region"/>
    <property type="evidence" value="ECO:0007669"/>
    <property type="project" value="UniProtKB-SubCell"/>
</dbReference>
<dbReference type="Gene3D" id="2.150.10.10">
    <property type="entry name" value="Serralysin-like metalloprotease, C-terminal"/>
    <property type="match status" value="19"/>
</dbReference>
<organism evidence="6 7">
    <name type="scientific">Aquipseudomonas guryensis</name>
    <dbReference type="NCBI Taxonomy" id="2759165"/>
    <lineage>
        <taxon>Bacteria</taxon>
        <taxon>Pseudomonadati</taxon>
        <taxon>Pseudomonadota</taxon>
        <taxon>Gammaproteobacteria</taxon>
        <taxon>Pseudomonadales</taxon>
        <taxon>Pseudomonadaceae</taxon>
        <taxon>Aquipseudomonas</taxon>
    </lineage>
</organism>
<feature type="domain" description="Haemolysin-type calcium binding-related" evidence="5">
    <location>
        <begin position="1694"/>
        <end position="1741"/>
    </location>
</feature>
<dbReference type="SUPFAM" id="SSF51120">
    <property type="entry name" value="beta-Roll"/>
    <property type="match status" value="17"/>
</dbReference>
<evidence type="ECO:0000313" key="7">
    <source>
        <dbReference type="Proteomes" id="UP000581189"/>
    </source>
</evidence>
<dbReference type="EMBL" id="JACJFN010000004">
    <property type="protein sequence ID" value="MBB1520845.1"/>
    <property type="molecule type" value="Genomic_DNA"/>
</dbReference>
<dbReference type="PRINTS" id="PR00313">
    <property type="entry name" value="CABNDNGRPT"/>
</dbReference>
<dbReference type="GO" id="GO:0005509">
    <property type="term" value="F:calcium ion binding"/>
    <property type="evidence" value="ECO:0007669"/>
    <property type="project" value="InterPro"/>
</dbReference>
<feature type="domain" description="Haemolysin-type calcium binding-related" evidence="5">
    <location>
        <begin position="2864"/>
        <end position="2900"/>
    </location>
</feature>
<dbReference type="InterPro" id="IPR018511">
    <property type="entry name" value="Hemolysin-typ_Ca-bd_CS"/>
</dbReference>
<evidence type="ECO:0000259" key="5">
    <source>
        <dbReference type="Pfam" id="PF06594"/>
    </source>
</evidence>
<evidence type="ECO:0000256" key="3">
    <source>
        <dbReference type="ARBA" id="ARBA00022837"/>
    </source>
</evidence>
<feature type="domain" description="Haemolysin-type calcium binding-related" evidence="5">
    <location>
        <begin position="1847"/>
        <end position="1891"/>
    </location>
</feature>
<name>A0A7W4DE02_9GAMM</name>